<dbReference type="SUPFAM" id="SSF47413">
    <property type="entry name" value="lambda repressor-like DNA-binding domains"/>
    <property type="match status" value="1"/>
</dbReference>
<dbReference type="Proteomes" id="UP001519535">
    <property type="component" value="Unassembled WGS sequence"/>
</dbReference>
<dbReference type="Pfam" id="PF01381">
    <property type="entry name" value="HTH_3"/>
    <property type="match status" value="1"/>
</dbReference>
<dbReference type="EMBL" id="JAHCLR010000022">
    <property type="protein sequence ID" value="MBS9534346.1"/>
    <property type="molecule type" value="Genomic_DNA"/>
</dbReference>
<organism evidence="2 3">
    <name type="scientific">Mycolicibacter acidiphilus</name>
    <dbReference type="NCBI Taxonomy" id="2835306"/>
    <lineage>
        <taxon>Bacteria</taxon>
        <taxon>Bacillati</taxon>
        <taxon>Actinomycetota</taxon>
        <taxon>Actinomycetes</taxon>
        <taxon>Mycobacteriales</taxon>
        <taxon>Mycobacteriaceae</taxon>
        <taxon>Mycolicibacter</taxon>
    </lineage>
</organism>
<proteinExistence type="predicted"/>
<sequence>MSWFESTPEREAMLAEERLVLSATEIVHEALDRAGVTKRELAARLNVKPSEISQRLSGRRNLTFRTFAAMLHKLGMRAELTLRPALPPVGSAATRMVKIDVIPPGTLTMMFGGEIDAEAGDTRVIPTPTLSLETR</sequence>
<dbReference type="InterPro" id="IPR010982">
    <property type="entry name" value="Lambda_DNA-bd_dom_sf"/>
</dbReference>
<keyword evidence="3" id="KW-1185">Reference proteome</keyword>
<evidence type="ECO:0000313" key="2">
    <source>
        <dbReference type="EMBL" id="MBS9534346.1"/>
    </source>
</evidence>
<dbReference type="Gene3D" id="1.10.260.40">
    <property type="entry name" value="lambda repressor-like DNA-binding domains"/>
    <property type="match status" value="1"/>
</dbReference>
<evidence type="ECO:0000313" key="3">
    <source>
        <dbReference type="Proteomes" id="UP001519535"/>
    </source>
</evidence>
<comment type="caution">
    <text evidence="2">The sequence shown here is derived from an EMBL/GenBank/DDBJ whole genome shotgun (WGS) entry which is preliminary data.</text>
</comment>
<accession>A0ABS5RJ71</accession>
<protein>
    <submittedName>
        <fullName evidence="2">Helix-turn-helix transcriptional regulator</fullName>
    </submittedName>
</protein>
<reference evidence="2 3" key="1">
    <citation type="submission" date="2021-05" db="EMBL/GenBank/DDBJ databases">
        <title>Mycobacterium acidophilum sp. nov., an extremely acid-tolerant member of the genus Mycobacterium.</title>
        <authorList>
            <person name="Xia J."/>
        </authorList>
    </citation>
    <scope>NUCLEOTIDE SEQUENCE [LARGE SCALE GENOMIC DNA]</scope>
    <source>
        <strain evidence="2 3">M1</strain>
    </source>
</reference>
<feature type="domain" description="HTH cro/C1-type" evidence="1">
    <location>
        <begin position="27"/>
        <end position="80"/>
    </location>
</feature>
<dbReference type="SMART" id="SM00530">
    <property type="entry name" value="HTH_XRE"/>
    <property type="match status" value="1"/>
</dbReference>
<name>A0ABS5RJ71_9MYCO</name>
<evidence type="ECO:0000259" key="1">
    <source>
        <dbReference type="PROSITE" id="PS50943"/>
    </source>
</evidence>
<dbReference type="RefSeq" id="WP_214093219.1">
    <property type="nucleotide sequence ID" value="NZ_JAHCLR010000022.1"/>
</dbReference>
<gene>
    <name evidence="2" type="ORF">KIH27_12195</name>
</gene>
<dbReference type="InterPro" id="IPR001387">
    <property type="entry name" value="Cro/C1-type_HTH"/>
</dbReference>
<dbReference type="CDD" id="cd00093">
    <property type="entry name" value="HTH_XRE"/>
    <property type="match status" value="1"/>
</dbReference>
<dbReference type="PROSITE" id="PS50943">
    <property type="entry name" value="HTH_CROC1"/>
    <property type="match status" value="1"/>
</dbReference>